<dbReference type="EMBL" id="JBDFQZ010000003">
    <property type="protein sequence ID" value="KAK9741765.1"/>
    <property type="molecule type" value="Genomic_DNA"/>
</dbReference>
<dbReference type="InterPro" id="IPR038981">
    <property type="entry name" value="CID5/CID6"/>
</dbReference>
<accession>A0AAW1M377</accession>
<dbReference type="PANTHER" id="PTHR37252">
    <property type="entry name" value="POLYADENYLATE-BINDING PROTEIN-INTERACTING PROTEIN 6"/>
    <property type="match status" value="1"/>
</dbReference>
<dbReference type="Proteomes" id="UP001443914">
    <property type="component" value="Unassembled WGS sequence"/>
</dbReference>
<evidence type="ECO:0008006" key="4">
    <source>
        <dbReference type="Google" id="ProtNLM"/>
    </source>
</evidence>
<dbReference type="EMBL" id="JBDFQZ010000003">
    <property type="protein sequence ID" value="KAK9741766.1"/>
    <property type="molecule type" value="Genomic_DNA"/>
</dbReference>
<keyword evidence="3" id="KW-1185">Reference proteome</keyword>
<dbReference type="AlphaFoldDB" id="A0AAW1M377"/>
<evidence type="ECO:0000313" key="3">
    <source>
        <dbReference type="Proteomes" id="UP001443914"/>
    </source>
</evidence>
<organism evidence="2 3">
    <name type="scientific">Saponaria officinalis</name>
    <name type="common">Common soapwort</name>
    <name type="synonym">Lychnis saponaria</name>
    <dbReference type="NCBI Taxonomy" id="3572"/>
    <lineage>
        <taxon>Eukaryota</taxon>
        <taxon>Viridiplantae</taxon>
        <taxon>Streptophyta</taxon>
        <taxon>Embryophyta</taxon>
        <taxon>Tracheophyta</taxon>
        <taxon>Spermatophyta</taxon>
        <taxon>Magnoliopsida</taxon>
        <taxon>eudicotyledons</taxon>
        <taxon>Gunneridae</taxon>
        <taxon>Pentapetalae</taxon>
        <taxon>Caryophyllales</taxon>
        <taxon>Caryophyllaceae</taxon>
        <taxon>Caryophylleae</taxon>
        <taxon>Saponaria</taxon>
    </lineage>
</organism>
<comment type="caution">
    <text evidence="2">The sequence shown here is derived from an EMBL/GenBank/DDBJ whole genome shotgun (WGS) entry which is preliminary data.</text>
</comment>
<dbReference type="PANTHER" id="PTHR37252:SF3">
    <property type="entry name" value="POLYADENYLATE-BINDING PROTEIN-INTERACTING PROTEIN 6"/>
    <property type="match status" value="1"/>
</dbReference>
<proteinExistence type="predicted"/>
<sequence>METSTQTLNPFAVSYVPLAKRDVDDVDKERKTMLSREADVSDAYAAVDEIPEEMDSCVMEEEMDLAYLQMIFPGVSDQSLVDVYNVNMGDLESALDMLSDLESAFDQSDVETVSSSSSGECSSSVTGAGETSMASASSEVTVATS</sequence>
<evidence type="ECO:0000313" key="2">
    <source>
        <dbReference type="EMBL" id="KAK9741765.1"/>
    </source>
</evidence>
<name>A0AAW1M377_SAPOF</name>
<gene>
    <name evidence="2" type="ORF">RND81_03G126700</name>
</gene>
<feature type="region of interest" description="Disordered" evidence="1">
    <location>
        <begin position="109"/>
        <end position="145"/>
    </location>
</feature>
<feature type="compositionally biased region" description="Low complexity" evidence="1">
    <location>
        <begin position="110"/>
        <end position="145"/>
    </location>
</feature>
<protein>
    <recommendedName>
        <fullName evidence="4">CUE domain-containing protein</fullName>
    </recommendedName>
</protein>
<evidence type="ECO:0000256" key="1">
    <source>
        <dbReference type="SAM" id="MobiDB-lite"/>
    </source>
</evidence>
<reference evidence="2 3" key="1">
    <citation type="submission" date="2024-03" db="EMBL/GenBank/DDBJ databases">
        <title>WGS assembly of Saponaria officinalis var. Norfolk2.</title>
        <authorList>
            <person name="Jenkins J."/>
            <person name="Shu S."/>
            <person name="Grimwood J."/>
            <person name="Barry K."/>
            <person name="Goodstein D."/>
            <person name="Schmutz J."/>
            <person name="Leebens-Mack J."/>
            <person name="Osbourn A."/>
        </authorList>
    </citation>
    <scope>NUCLEOTIDE SEQUENCE [LARGE SCALE GENOMIC DNA]</scope>
    <source>
        <strain evidence="3">cv. Norfolk2</strain>
        <strain evidence="2">JIC</strain>
        <tissue evidence="2">Leaf</tissue>
    </source>
</reference>